<feature type="transmembrane region" description="Helical" evidence="1">
    <location>
        <begin position="81"/>
        <end position="100"/>
    </location>
</feature>
<accession>A0ABV7ZWN1</accession>
<dbReference type="InterPro" id="IPR021296">
    <property type="entry name" value="DUF2868"/>
</dbReference>
<dbReference type="RefSeq" id="WP_380694911.1">
    <property type="nucleotide sequence ID" value="NZ_JBHRYR010000002.1"/>
</dbReference>
<evidence type="ECO:0000256" key="1">
    <source>
        <dbReference type="SAM" id="Phobius"/>
    </source>
</evidence>
<name>A0ABV7ZWN1_9GAMM</name>
<feature type="transmembrane region" description="Helical" evidence="1">
    <location>
        <begin position="163"/>
        <end position="183"/>
    </location>
</feature>
<gene>
    <name evidence="2" type="ORF">ACFOOG_07170</name>
</gene>
<comment type="caution">
    <text evidence="2">The sequence shown here is derived from an EMBL/GenBank/DDBJ whole genome shotgun (WGS) entry which is preliminary data.</text>
</comment>
<keyword evidence="3" id="KW-1185">Reference proteome</keyword>
<dbReference type="EMBL" id="JBHRYR010000002">
    <property type="protein sequence ID" value="MFC3852611.1"/>
    <property type="molecule type" value="Genomic_DNA"/>
</dbReference>
<evidence type="ECO:0000313" key="3">
    <source>
        <dbReference type="Proteomes" id="UP001595617"/>
    </source>
</evidence>
<protein>
    <submittedName>
        <fullName evidence="2">DUF2868 domain-containing protein</fullName>
    </submittedName>
</protein>
<keyword evidence="1" id="KW-0812">Transmembrane</keyword>
<organism evidence="2 3">
    <name type="scientific">Saccharospirillum mangrovi</name>
    <dbReference type="NCBI Taxonomy" id="2161747"/>
    <lineage>
        <taxon>Bacteria</taxon>
        <taxon>Pseudomonadati</taxon>
        <taxon>Pseudomonadota</taxon>
        <taxon>Gammaproteobacteria</taxon>
        <taxon>Oceanospirillales</taxon>
        <taxon>Saccharospirillaceae</taxon>
        <taxon>Saccharospirillum</taxon>
    </lineage>
</organism>
<sequence length="332" mass="37909">MAPLLGVFVALGGLSYAPDGRINVLWLWLLWAGLPFMGSLIALIWLMFGGRRPWVLTWWRGTAYWQPTSLQRWHLAMLLQWAWALFALALMATFLLLLLFSDLAFGWSSTLALTTVHLTSFVHTIAFPWAGWWSAAVPNADVLDATRFVRIAPQSGNTELAGAWWPFLLANILAYNFLPRVLLGTYCFYRWKRLSLQAVAVQSTHDARPLHRSEQTLLEAPFGQWEDAFMLDWEQSLSAGFSAVVLGDQIWQVDLERWRAVEQIRPRRMVWHVLAGRSPVAELGDWIAKAQQVWQPEQALYVHGDSHAHSARHLASWQAFARQHGLTWLTKA</sequence>
<reference evidence="3" key="1">
    <citation type="journal article" date="2019" name="Int. J. Syst. Evol. Microbiol.">
        <title>The Global Catalogue of Microorganisms (GCM) 10K type strain sequencing project: providing services to taxonomists for standard genome sequencing and annotation.</title>
        <authorList>
            <consortium name="The Broad Institute Genomics Platform"/>
            <consortium name="The Broad Institute Genome Sequencing Center for Infectious Disease"/>
            <person name="Wu L."/>
            <person name="Ma J."/>
        </authorList>
    </citation>
    <scope>NUCLEOTIDE SEQUENCE [LARGE SCALE GENOMIC DNA]</scope>
    <source>
        <strain evidence="3">IBRC 10765</strain>
    </source>
</reference>
<proteinExistence type="predicted"/>
<evidence type="ECO:0000313" key="2">
    <source>
        <dbReference type="EMBL" id="MFC3852611.1"/>
    </source>
</evidence>
<keyword evidence="1" id="KW-0472">Membrane</keyword>
<keyword evidence="1" id="KW-1133">Transmembrane helix</keyword>
<dbReference type="Proteomes" id="UP001595617">
    <property type="component" value="Unassembled WGS sequence"/>
</dbReference>
<dbReference type="Pfam" id="PF11067">
    <property type="entry name" value="DUF2868"/>
    <property type="match status" value="1"/>
</dbReference>
<feature type="transmembrane region" description="Helical" evidence="1">
    <location>
        <begin position="25"/>
        <end position="48"/>
    </location>
</feature>